<dbReference type="Gene3D" id="3.40.630.30">
    <property type="match status" value="1"/>
</dbReference>
<evidence type="ECO:0000313" key="4">
    <source>
        <dbReference type="EMBL" id="ANF96214.1"/>
    </source>
</evidence>
<dbReference type="SUPFAM" id="SSF55729">
    <property type="entry name" value="Acyl-CoA N-acyltransferases (Nat)"/>
    <property type="match status" value="1"/>
</dbReference>
<evidence type="ECO:0000313" key="5">
    <source>
        <dbReference type="Proteomes" id="UP000078148"/>
    </source>
</evidence>
<dbReference type="OrthoDB" id="9805924at2"/>
<dbReference type="EMBL" id="CP013023">
    <property type="protein sequence ID" value="ANF96214.1"/>
    <property type="molecule type" value="Genomic_DNA"/>
</dbReference>
<feature type="domain" description="N-acetyltransferase" evidence="3">
    <location>
        <begin position="1"/>
        <end position="158"/>
    </location>
</feature>
<dbReference type="GO" id="GO:0016747">
    <property type="term" value="F:acyltransferase activity, transferring groups other than amino-acyl groups"/>
    <property type="evidence" value="ECO:0007669"/>
    <property type="project" value="InterPro"/>
</dbReference>
<reference evidence="4 5" key="2">
    <citation type="journal article" date="2016" name="Int. J. Syst. Evol. Microbiol.">
        <title>Paenibacillus bovis sp. nov., isolated from raw yak (Bos grunniens) milk.</title>
        <authorList>
            <person name="Gao C."/>
            <person name="Han J."/>
            <person name="Liu Z."/>
            <person name="Xu X."/>
            <person name="Hang F."/>
            <person name="Wu Z."/>
        </authorList>
    </citation>
    <scope>NUCLEOTIDE SEQUENCE [LARGE SCALE GENOMIC DNA]</scope>
    <source>
        <strain evidence="4 5">BD3526</strain>
    </source>
</reference>
<reference evidence="5" key="1">
    <citation type="submission" date="2015-10" db="EMBL/GenBank/DDBJ databases">
        <title>Genome of Paenibacillus bovis sp. nov.</title>
        <authorList>
            <person name="Wu Z."/>
            <person name="Gao C."/>
            <person name="Liu Z."/>
            <person name="Zheng H."/>
        </authorList>
    </citation>
    <scope>NUCLEOTIDE SEQUENCE [LARGE SCALE GENOMIC DNA]</scope>
    <source>
        <strain evidence="5">BD3526</strain>
    </source>
</reference>
<proteinExistence type="predicted"/>
<keyword evidence="1" id="KW-0808">Transferase</keyword>
<dbReference type="RefSeq" id="WP_060533867.1">
    <property type="nucleotide sequence ID" value="NZ_CP013023.1"/>
</dbReference>
<keyword evidence="5" id="KW-1185">Reference proteome</keyword>
<dbReference type="PANTHER" id="PTHR43877">
    <property type="entry name" value="AMINOALKYLPHOSPHONATE N-ACETYLTRANSFERASE-RELATED-RELATED"/>
    <property type="match status" value="1"/>
</dbReference>
<dbReference type="PROSITE" id="PS51186">
    <property type="entry name" value="GNAT"/>
    <property type="match status" value="1"/>
</dbReference>
<evidence type="ECO:0000256" key="2">
    <source>
        <dbReference type="ARBA" id="ARBA00023315"/>
    </source>
</evidence>
<dbReference type="InterPro" id="IPR016181">
    <property type="entry name" value="Acyl_CoA_acyltransferase"/>
</dbReference>
<organism evidence="4 5">
    <name type="scientific">Paenibacillus bovis</name>
    <dbReference type="NCBI Taxonomy" id="1616788"/>
    <lineage>
        <taxon>Bacteria</taxon>
        <taxon>Bacillati</taxon>
        <taxon>Bacillota</taxon>
        <taxon>Bacilli</taxon>
        <taxon>Bacillales</taxon>
        <taxon>Paenibacillaceae</taxon>
        <taxon>Paenibacillus</taxon>
    </lineage>
</organism>
<keyword evidence="2" id="KW-0012">Acyltransferase</keyword>
<dbReference type="PANTHER" id="PTHR43877:SF2">
    <property type="entry name" value="AMINOALKYLPHOSPHONATE N-ACETYLTRANSFERASE-RELATED"/>
    <property type="match status" value="1"/>
</dbReference>
<evidence type="ECO:0000259" key="3">
    <source>
        <dbReference type="PROSITE" id="PS51186"/>
    </source>
</evidence>
<dbReference type="InterPro" id="IPR050832">
    <property type="entry name" value="Bact_Acetyltransf"/>
</dbReference>
<name>A0A172ZEY8_9BACL</name>
<protein>
    <recommendedName>
        <fullName evidence="3">N-acetyltransferase domain-containing protein</fullName>
    </recommendedName>
</protein>
<dbReference type="KEGG" id="pbv:AR543_09520"/>
<dbReference type="AlphaFoldDB" id="A0A172ZEY8"/>
<dbReference type="InterPro" id="IPR000182">
    <property type="entry name" value="GNAT_dom"/>
</dbReference>
<dbReference type="Pfam" id="PF00583">
    <property type="entry name" value="Acetyltransf_1"/>
    <property type="match status" value="1"/>
</dbReference>
<sequence>MIIRPAQSGDYEQVLDLMIQLHQLHSTARPDIYRSVEVPSSAEQYDKQLQQPDHYLYIAEDPDTGQTAGYLAVQLQQNQGSDHMMDRRVLFINEIVVNHVIRGRGIGRQMFDYVKELAASLEVQSIELNAAVFNEQALAFYEGLGMKSRSIRMEYELE</sequence>
<evidence type="ECO:0000256" key="1">
    <source>
        <dbReference type="ARBA" id="ARBA00022679"/>
    </source>
</evidence>
<gene>
    <name evidence="4" type="ORF">AR543_09520</name>
</gene>
<accession>A0A172ZEY8</accession>
<dbReference type="Proteomes" id="UP000078148">
    <property type="component" value="Chromosome"/>
</dbReference>
<dbReference type="CDD" id="cd04301">
    <property type="entry name" value="NAT_SF"/>
    <property type="match status" value="1"/>
</dbReference>